<dbReference type="GeneID" id="43644148"/>
<dbReference type="EMBL" id="ML743577">
    <property type="protein sequence ID" value="KAE8137450.1"/>
    <property type="molecule type" value="Genomic_DNA"/>
</dbReference>
<keyword evidence="2" id="KW-1185">Reference proteome</keyword>
<evidence type="ECO:0000313" key="2">
    <source>
        <dbReference type="Proteomes" id="UP000325672"/>
    </source>
</evidence>
<dbReference type="AlphaFoldDB" id="A0A5N6SUN1"/>
<accession>A0A5N6SUN1</accession>
<gene>
    <name evidence="1" type="ORF">BDV38DRAFT_282997</name>
</gene>
<dbReference type="Proteomes" id="UP000325672">
    <property type="component" value="Unassembled WGS sequence"/>
</dbReference>
<dbReference type="RefSeq" id="XP_031913513.1">
    <property type="nucleotide sequence ID" value="XM_032059938.1"/>
</dbReference>
<dbReference type="OrthoDB" id="2130629at2759"/>
<name>A0A5N6SUN1_ASPPS</name>
<proteinExistence type="predicted"/>
<protein>
    <submittedName>
        <fullName evidence="1">Uncharacterized protein</fullName>
    </submittedName>
</protein>
<sequence>MACKTPRQYPGLADGGPLEKASLMRLHRDVDWIGAVLINDCLALLSFELAPLDRCAHRRSHEWHRPALLSNAVAEIPTVSQLCPKHAAQLEAQSKANRLATTHGCEGNTAATRAAISREDVKP</sequence>
<evidence type="ECO:0000313" key="1">
    <source>
        <dbReference type="EMBL" id="KAE8137450.1"/>
    </source>
</evidence>
<reference evidence="1 2" key="1">
    <citation type="submission" date="2019-04" db="EMBL/GenBank/DDBJ databases">
        <title>Friends and foes A comparative genomics study of 23 Aspergillus species from section Flavi.</title>
        <authorList>
            <consortium name="DOE Joint Genome Institute"/>
            <person name="Kjaerbolling I."/>
            <person name="Vesth T."/>
            <person name="Frisvad J.C."/>
            <person name="Nybo J.L."/>
            <person name="Theobald S."/>
            <person name="Kildgaard S."/>
            <person name="Isbrandt T."/>
            <person name="Kuo A."/>
            <person name="Sato A."/>
            <person name="Lyhne E.K."/>
            <person name="Kogle M.E."/>
            <person name="Wiebenga A."/>
            <person name="Kun R.S."/>
            <person name="Lubbers R.J."/>
            <person name="Makela M.R."/>
            <person name="Barry K."/>
            <person name="Chovatia M."/>
            <person name="Clum A."/>
            <person name="Daum C."/>
            <person name="Haridas S."/>
            <person name="He G."/>
            <person name="LaButti K."/>
            <person name="Lipzen A."/>
            <person name="Mondo S."/>
            <person name="Riley R."/>
            <person name="Salamov A."/>
            <person name="Simmons B.A."/>
            <person name="Magnuson J.K."/>
            <person name="Henrissat B."/>
            <person name="Mortensen U.H."/>
            <person name="Larsen T.O."/>
            <person name="Devries R.P."/>
            <person name="Grigoriev I.V."/>
            <person name="Machida M."/>
            <person name="Baker S.E."/>
            <person name="Andersen M.R."/>
        </authorList>
    </citation>
    <scope>NUCLEOTIDE SEQUENCE [LARGE SCALE GENOMIC DNA]</scope>
    <source>
        <strain evidence="1 2">CBS 117625</strain>
    </source>
</reference>
<organism evidence="1 2">
    <name type="scientific">Aspergillus pseudotamarii</name>
    <dbReference type="NCBI Taxonomy" id="132259"/>
    <lineage>
        <taxon>Eukaryota</taxon>
        <taxon>Fungi</taxon>
        <taxon>Dikarya</taxon>
        <taxon>Ascomycota</taxon>
        <taxon>Pezizomycotina</taxon>
        <taxon>Eurotiomycetes</taxon>
        <taxon>Eurotiomycetidae</taxon>
        <taxon>Eurotiales</taxon>
        <taxon>Aspergillaceae</taxon>
        <taxon>Aspergillus</taxon>
        <taxon>Aspergillus subgen. Circumdati</taxon>
    </lineage>
</organism>